<keyword evidence="5" id="KW-1185">Reference proteome</keyword>
<keyword evidence="1" id="KW-0472">Membrane</keyword>
<name>A0ABN2I6T8_9MICO</name>
<dbReference type="PANTHER" id="PTHR23028:SF53">
    <property type="entry name" value="ACYL_TRANSF_3 DOMAIN-CONTAINING PROTEIN"/>
    <property type="match status" value="1"/>
</dbReference>
<protein>
    <recommendedName>
        <fullName evidence="6">Acyltransferase</fullName>
    </recommendedName>
</protein>
<organism evidence="4 5">
    <name type="scientific">Microbacterium sediminicola</name>
    <dbReference type="NCBI Taxonomy" id="415210"/>
    <lineage>
        <taxon>Bacteria</taxon>
        <taxon>Bacillati</taxon>
        <taxon>Actinomycetota</taxon>
        <taxon>Actinomycetes</taxon>
        <taxon>Micrococcales</taxon>
        <taxon>Microbacteriaceae</taxon>
        <taxon>Microbacterium</taxon>
    </lineage>
</organism>
<dbReference type="InterPro" id="IPR043968">
    <property type="entry name" value="SGNH"/>
</dbReference>
<dbReference type="Proteomes" id="UP001501690">
    <property type="component" value="Unassembled WGS sequence"/>
</dbReference>
<feature type="transmembrane region" description="Helical" evidence="1">
    <location>
        <begin position="330"/>
        <end position="350"/>
    </location>
</feature>
<feature type="transmembrane region" description="Helical" evidence="1">
    <location>
        <begin position="38"/>
        <end position="57"/>
    </location>
</feature>
<feature type="transmembrane region" description="Helical" evidence="1">
    <location>
        <begin position="178"/>
        <end position="197"/>
    </location>
</feature>
<dbReference type="Pfam" id="PF01757">
    <property type="entry name" value="Acyl_transf_3"/>
    <property type="match status" value="1"/>
</dbReference>
<feature type="transmembrane region" description="Helical" evidence="1">
    <location>
        <begin position="152"/>
        <end position="171"/>
    </location>
</feature>
<accession>A0ABN2I6T8</accession>
<feature type="transmembrane region" description="Helical" evidence="1">
    <location>
        <begin position="78"/>
        <end position="98"/>
    </location>
</feature>
<keyword evidence="1" id="KW-1133">Transmembrane helix</keyword>
<dbReference type="InterPro" id="IPR002656">
    <property type="entry name" value="Acyl_transf_3_dom"/>
</dbReference>
<feature type="transmembrane region" description="Helical" evidence="1">
    <location>
        <begin position="266"/>
        <end position="287"/>
    </location>
</feature>
<dbReference type="PANTHER" id="PTHR23028">
    <property type="entry name" value="ACETYLTRANSFERASE"/>
    <property type="match status" value="1"/>
</dbReference>
<evidence type="ECO:0000256" key="1">
    <source>
        <dbReference type="SAM" id="Phobius"/>
    </source>
</evidence>
<feature type="transmembrane region" description="Helical" evidence="1">
    <location>
        <begin position="462"/>
        <end position="484"/>
    </location>
</feature>
<keyword evidence="1" id="KW-0812">Transmembrane</keyword>
<dbReference type="Pfam" id="PF19040">
    <property type="entry name" value="SGNH"/>
    <property type="match status" value="1"/>
</dbReference>
<dbReference type="InterPro" id="IPR050879">
    <property type="entry name" value="Acyltransferase_3"/>
</dbReference>
<gene>
    <name evidence="4" type="ORF">GCM10009808_16590</name>
</gene>
<dbReference type="EMBL" id="BAAAPL010000001">
    <property type="protein sequence ID" value="GAA1699666.1"/>
    <property type="molecule type" value="Genomic_DNA"/>
</dbReference>
<reference evidence="4 5" key="1">
    <citation type="journal article" date="2019" name="Int. J. Syst. Evol. Microbiol.">
        <title>The Global Catalogue of Microorganisms (GCM) 10K type strain sequencing project: providing services to taxonomists for standard genome sequencing and annotation.</title>
        <authorList>
            <consortium name="The Broad Institute Genomics Platform"/>
            <consortium name="The Broad Institute Genome Sequencing Center for Infectious Disease"/>
            <person name="Wu L."/>
            <person name="Ma J."/>
        </authorList>
    </citation>
    <scope>NUCLEOTIDE SEQUENCE [LARGE SCALE GENOMIC DNA]</scope>
    <source>
        <strain evidence="4 5">JCM 15577</strain>
    </source>
</reference>
<feature type="domain" description="SGNH" evidence="3">
    <location>
        <begin position="554"/>
        <end position="768"/>
    </location>
</feature>
<feature type="transmembrane region" description="Helical" evidence="1">
    <location>
        <begin position="299"/>
        <end position="324"/>
    </location>
</feature>
<evidence type="ECO:0000313" key="4">
    <source>
        <dbReference type="EMBL" id="GAA1699666.1"/>
    </source>
</evidence>
<evidence type="ECO:0000259" key="3">
    <source>
        <dbReference type="Pfam" id="PF19040"/>
    </source>
</evidence>
<proteinExistence type="predicted"/>
<comment type="caution">
    <text evidence="4">The sequence shown here is derived from an EMBL/GenBank/DDBJ whole genome shotgun (WGS) entry which is preliminary data.</text>
</comment>
<evidence type="ECO:0000259" key="2">
    <source>
        <dbReference type="Pfam" id="PF01757"/>
    </source>
</evidence>
<dbReference type="RefSeq" id="WP_344071332.1">
    <property type="nucleotide sequence ID" value="NZ_BAAAPL010000001.1"/>
</dbReference>
<feature type="transmembrane region" description="Helical" evidence="1">
    <location>
        <begin position="240"/>
        <end position="260"/>
    </location>
</feature>
<evidence type="ECO:0000313" key="5">
    <source>
        <dbReference type="Proteomes" id="UP001501690"/>
    </source>
</evidence>
<sequence>MTTQPTTIPFRRDIQGLRALAVLAVIGAHALGWPAGGFVGVDVFFVISGFLITRMLLEEAAVRGRVSLPRFYARRARRILPAALVTLAVVTAVSFVVFNTARAHQTLWDAISAALLVSNWRFAAEQTDYFQSSSPVSPLQNFWSLSVEEQFYLVWPALLVLVWLALAGRAARSARGRWAVGVTSLALAIASFSWAMGETADHPLSAYFSTFTRVWELAFGATLAAAAPALARLPRGIGMALSWVGLVGVCASFVVIDPAIEGFPAPWAALPVAAAGLILIGGSSGGPRQRHLFPLSNPVTVFIGDASYSLYLWHFPVIVIAAAAVPASQAASWIVLAAIAIIGLASFFIVEQPLRHAPFLGGNLPRAQSAPADPTEHMPRVGAPTVAAPTVGSTRPAGWVPGTRYYPGSPRPTASPMARPVGTPSHVIEPAPRVPVSNLEPTDLTSASARASTSYADWRARFGAQVFLAGAGLVTATLAVLLVLQPSFTTAVIGVGANVEEPVTADDAAAELQADVAAAVMASAWPALSPSLDDVMMRGSAANPARDCFSPSVTPDLGSCTWGNDAAPTHIYLVGDSTAMAYAPAFRALAEDSGGAIRATTIGLYGCRFTDVLVDNDDDAVMAACESRKALVRDAIVRDQPTVVVTSNIFTLGHTTAGQDLSATDLIAAQAAEEASYGVPTITLAPPPSGANLSACYRPGSSPFDCAVAIDPTWREMSDAAAAIGTYIDSLPFSCWEDVCPAFAGTIPTKYDQTHLTVAYSERIAPYLLAQMRATGLVP</sequence>
<evidence type="ECO:0008006" key="6">
    <source>
        <dbReference type="Google" id="ProtNLM"/>
    </source>
</evidence>
<feature type="domain" description="Acyltransferase 3" evidence="2">
    <location>
        <begin position="13"/>
        <end position="346"/>
    </location>
</feature>
<feature type="transmembrane region" description="Helical" evidence="1">
    <location>
        <begin position="217"/>
        <end position="233"/>
    </location>
</feature>